<keyword evidence="2" id="KW-1185">Reference proteome</keyword>
<dbReference type="Gene3D" id="1.25.40.10">
    <property type="entry name" value="Tetratricopeptide repeat domain"/>
    <property type="match status" value="1"/>
</dbReference>
<dbReference type="RefSeq" id="XP_005534936.1">
    <property type="nucleotide sequence ID" value="XM_005534879.1"/>
</dbReference>
<dbReference type="GeneID" id="16994036"/>
<dbReference type="InterPro" id="IPR011990">
    <property type="entry name" value="TPR-like_helical_dom_sf"/>
</dbReference>
<reference evidence="1 2" key="1">
    <citation type="journal article" date="2004" name="Nature">
        <title>Genome sequence of the ultrasmall unicellular red alga Cyanidioschyzon merolae 10D.</title>
        <authorList>
            <person name="Matsuzaki M."/>
            <person name="Misumi O."/>
            <person name="Shin-i T."/>
            <person name="Maruyama S."/>
            <person name="Takahara M."/>
            <person name="Miyagishima S."/>
            <person name="Mori T."/>
            <person name="Nishida K."/>
            <person name="Yagisawa F."/>
            <person name="Nishida K."/>
            <person name="Yoshida Y."/>
            <person name="Nishimura Y."/>
            <person name="Nakao S."/>
            <person name="Kobayashi T."/>
            <person name="Momoyama Y."/>
            <person name="Higashiyama T."/>
            <person name="Minoda A."/>
            <person name="Sano M."/>
            <person name="Nomoto H."/>
            <person name="Oishi K."/>
            <person name="Hayashi H."/>
            <person name="Ohta F."/>
            <person name="Nishizaka S."/>
            <person name="Haga S."/>
            <person name="Miura S."/>
            <person name="Morishita T."/>
            <person name="Kabeya Y."/>
            <person name="Terasawa K."/>
            <person name="Suzuki Y."/>
            <person name="Ishii Y."/>
            <person name="Asakawa S."/>
            <person name="Takano H."/>
            <person name="Ohta N."/>
            <person name="Kuroiwa H."/>
            <person name="Tanaka K."/>
            <person name="Shimizu N."/>
            <person name="Sugano S."/>
            <person name="Sato N."/>
            <person name="Nozaki H."/>
            <person name="Ogasawara N."/>
            <person name="Kohara Y."/>
            <person name="Kuroiwa T."/>
        </authorList>
    </citation>
    <scope>NUCLEOTIDE SEQUENCE [LARGE SCALE GENOMIC DNA]</scope>
    <source>
        <strain evidence="1 2">10D</strain>
    </source>
</reference>
<gene>
    <name evidence="1" type="ORF">CYME_CMJ214C</name>
</gene>
<dbReference type="Gramene" id="CMJ214CT">
    <property type="protein sequence ID" value="CMJ214CT"/>
    <property type="gene ID" value="CMJ214C"/>
</dbReference>
<evidence type="ECO:0000313" key="1">
    <source>
        <dbReference type="EMBL" id="BAM80329.1"/>
    </source>
</evidence>
<reference evidence="1 2" key="2">
    <citation type="journal article" date="2007" name="BMC Biol.">
        <title>A 100%-complete sequence reveals unusually simple genomic features in the hot-spring red alga Cyanidioschyzon merolae.</title>
        <authorList>
            <person name="Nozaki H."/>
            <person name="Takano H."/>
            <person name="Misumi O."/>
            <person name="Terasawa K."/>
            <person name="Matsuzaki M."/>
            <person name="Maruyama S."/>
            <person name="Nishida K."/>
            <person name="Yagisawa F."/>
            <person name="Yoshida Y."/>
            <person name="Fujiwara T."/>
            <person name="Takio S."/>
            <person name="Tamura K."/>
            <person name="Chung S.J."/>
            <person name="Nakamura S."/>
            <person name="Kuroiwa H."/>
            <person name="Tanaka K."/>
            <person name="Sato N."/>
            <person name="Kuroiwa T."/>
        </authorList>
    </citation>
    <scope>NUCLEOTIDE SEQUENCE [LARGE SCALE GENOMIC DNA]</scope>
    <source>
        <strain evidence="1 2">10D</strain>
    </source>
</reference>
<evidence type="ECO:0000313" key="2">
    <source>
        <dbReference type="Proteomes" id="UP000007014"/>
    </source>
</evidence>
<dbReference type="HOGENOM" id="CLU_944461_0_0_1"/>
<dbReference type="EMBL" id="AP006492">
    <property type="protein sequence ID" value="BAM80329.1"/>
    <property type="molecule type" value="Genomic_DNA"/>
</dbReference>
<sequence>MGTHSGHERNGESARGGALQRLERRLAAAWAEQDAYQIEQLAGMIYDRLVRSDPSAAATVLEQNAHRLAVAGKPAEAAELATRLIRHWRELEQRPFYLARLQQMVLEPLQALSGVEAARARTMVLEAVLAWKRASATVDTEEAAPAELAPVQDALVDAYVLCGEWARAQYQVVCRGGPAERDLAFIDEQLGPHLANDVERMLARTRLVLFYVLAGNLKAGRALVEEIQRKHPTAPMTNFVVILMQVLERARNVDSSKRRLLRNFCDDLKRVYHWAFSLDPELDAMLDDVLKAQGL</sequence>
<name>M1V861_CYAM1</name>
<proteinExistence type="predicted"/>
<dbReference type="Proteomes" id="UP000007014">
    <property type="component" value="Chromosome 10"/>
</dbReference>
<protein>
    <submittedName>
        <fullName evidence="1">Uncharacterized protein</fullName>
    </submittedName>
</protein>
<dbReference type="KEGG" id="cme:CYME_CMJ214C"/>
<organism evidence="1 2">
    <name type="scientific">Cyanidioschyzon merolae (strain NIES-3377 / 10D)</name>
    <name type="common">Unicellular red alga</name>
    <dbReference type="NCBI Taxonomy" id="280699"/>
    <lineage>
        <taxon>Eukaryota</taxon>
        <taxon>Rhodophyta</taxon>
        <taxon>Bangiophyceae</taxon>
        <taxon>Cyanidiales</taxon>
        <taxon>Cyanidiaceae</taxon>
        <taxon>Cyanidioschyzon</taxon>
    </lineage>
</organism>
<accession>M1V861</accession>
<dbReference type="OrthoDB" id="10407931at2759"/>
<dbReference type="AlphaFoldDB" id="M1V861"/>